<proteinExistence type="predicted"/>
<dbReference type="EMBL" id="WWCP01000052">
    <property type="protein sequence ID" value="MYM85176.1"/>
    <property type="molecule type" value="Genomic_DNA"/>
</dbReference>
<dbReference type="AlphaFoldDB" id="A0A6L8MT32"/>
<dbReference type="PANTHER" id="PTHR35564">
    <property type="match status" value="1"/>
</dbReference>
<gene>
    <name evidence="1" type="primary">tssG</name>
    <name evidence="1" type="ORF">GTP44_24950</name>
</gene>
<reference evidence="1 2" key="1">
    <citation type="submission" date="2019-12" db="EMBL/GenBank/DDBJ databases">
        <title>Novel species isolated from a subtropical stream in China.</title>
        <authorList>
            <person name="Lu H."/>
        </authorList>
    </citation>
    <scope>NUCLEOTIDE SEQUENCE [LARGE SCALE GENOMIC DNA]</scope>
    <source>
        <strain evidence="1 2">FT50W</strain>
    </source>
</reference>
<dbReference type="PANTHER" id="PTHR35564:SF4">
    <property type="entry name" value="CYTOPLASMIC PROTEIN"/>
    <property type="match status" value="1"/>
</dbReference>
<dbReference type="InterPro" id="IPR010732">
    <property type="entry name" value="T6SS_TssG-like"/>
</dbReference>
<dbReference type="Pfam" id="PF06996">
    <property type="entry name" value="T6SS_TssG"/>
    <property type="match status" value="1"/>
</dbReference>
<accession>A0A6L8MT32</accession>
<dbReference type="RefSeq" id="WP_161021522.1">
    <property type="nucleotide sequence ID" value="NZ_WWCP01000052.1"/>
</dbReference>
<protein>
    <submittedName>
        <fullName evidence="1">Type VI secretion system baseplate subunit TssG</fullName>
    </submittedName>
</protein>
<comment type="caution">
    <text evidence="1">The sequence shown here is derived from an EMBL/GenBank/DDBJ whole genome shotgun (WGS) entry which is preliminary data.</text>
</comment>
<sequence length="312" mass="34924">MPTAQRRTDTGVIGQLQAHPQRFEFFQAVRLAAQWRPDSVRFRNRLALSYAPNQIENLSADEYCVRITPAFIGLLGSQGVLPLHYSERIARHERDQHDGGPRAFLDVLSHRPVAMFYEAWARNRPECAEPAYLDMLTALAGTHASEGEIDRETLARYAMQIRSRSVTAAQIAGMYSEYFGVPVRVEQLVGEWASLPAEDQAQLGRANVTLDGGVMLGSRAYRCDARARLRIGPLDKKCYDSFLPGQPAARQLHAMLQLHCGVGMTWDVHLVQRAQDMHGTRLDASSRLGVNVRLQSGPATHDCDELMYLLHS</sequence>
<evidence type="ECO:0000313" key="2">
    <source>
        <dbReference type="Proteomes" id="UP000474565"/>
    </source>
</evidence>
<evidence type="ECO:0000313" key="1">
    <source>
        <dbReference type="EMBL" id="MYM85176.1"/>
    </source>
</evidence>
<dbReference type="Proteomes" id="UP000474565">
    <property type="component" value="Unassembled WGS sequence"/>
</dbReference>
<dbReference type="NCBIfam" id="TIGR03347">
    <property type="entry name" value="VI_chp_1"/>
    <property type="match status" value="1"/>
</dbReference>
<organism evidence="1 2">
    <name type="scientific">Duganella lactea</name>
    <dbReference type="NCBI Taxonomy" id="2692173"/>
    <lineage>
        <taxon>Bacteria</taxon>
        <taxon>Pseudomonadati</taxon>
        <taxon>Pseudomonadota</taxon>
        <taxon>Betaproteobacteria</taxon>
        <taxon>Burkholderiales</taxon>
        <taxon>Oxalobacteraceae</taxon>
        <taxon>Telluria group</taxon>
        <taxon>Duganella</taxon>
    </lineage>
</organism>
<name>A0A6L8MT32_9BURK</name>